<reference evidence="3" key="1">
    <citation type="submission" date="2023-06" db="EMBL/GenBank/DDBJ databases">
        <title>Robiginitalea aurantiacus sp. nov. and Algoriphagus sediminis sp. nov., isolated from coastal sediment.</title>
        <authorList>
            <person name="Zhou Z.Y."/>
            <person name="An J."/>
            <person name="Jia Y.W."/>
            <person name="Du Z.J."/>
        </authorList>
    </citation>
    <scope>NUCLEOTIDE SEQUENCE</scope>
    <source>
        <strain evidence="3">C2-7</strain>
    </source>
</reference>
<evidence type="ECO:0000313" key="3">
    <source>
        <dbReference type="EMBL" id="MDN3203206.1"/>
    </source>
</evidence>
<keyword evidence="1" id="KW-1133">Transmembrane helix</keyword>
<keyword evidence="3" id="KW-0808">Transferase</keyword>
<evidence type="ECO:0000313" key="4">
    <source>
        <dbReference type="Proteomes" id="UP001171916"/>
    </source>
</evidence>
<keyword evidence="1" id="KW-0812">Transmembrane</keyword>
<keyword evidence="3" id="KW-0418">Kinase</keyword>
<comment type="caution">
    <text evidence="3">The sequence shown here is derived from an EMBL/GenBank/DDBJ whole genome shotgun (WGS) entry which is preliminary data.</text>
</comment>
<dbReference type="EMBL" id="JAUEPH010000002">
    <property type="protein sequence ID" value="MDN3203206.1"/>
    <property type="molecule type" value="Genomic_DNA"/>
</dbReference>
<keyword evidence="4" id="KW-1185">Reference proteome</keyword>
<evidence type="ECO:0000256" key="1">
    <source>
        <dbReference type="SAM" id="Phobius"/>
    </source>
</evidence>
<dbReference type="RefSeq" id="WP_289998770.1">
    <property type="nucleotide sequence ID" value="NZ_JAUEPH010000002.1"/>
</dbReference>
<protein>
    <submittedName>
        <fullName evidence="3">Histidine kinase</fullName>
    </submittedName>
</protein>
<dbReference type="SUPFAM" id="SSF55874">
    <property type="entry name" value="ATPase domain of HSP90 chaperone/DNA topoisomerase II/histidine kinase"/>
    <property type="match status" value="1"/>
</dbReference>
<dbReference type="Proteomes" id="UP001171916">
    <property type="component" value="Unassembled WGS sequence"/>
</dbReference>
<feature type="transmembrane region" description="Helical" evidence="1">
    <location>
        <begin position="12"/>
        <end position="34"/>
    </location>
</feature>
<feature type="transmembrane region" description="Helical" evidence="1">
    <location>
        <begin position="120"/>
        <end position="139"/>
    </location>
</feature>
<dbReference type="GO" id="GO:0016301">
    <property type="term" value="F:kinase activity"/>
    <property type="evidence" value="ECO:0007669"/>
    <property type="project" value="UniProtKB-KW"/>
</dbReference>
<dbReference type="PANTHER" id="PTHR34220:SF7">
    <property type="entry name" value="SENSOR HISTIDINE KINASE YPDA"/>
    <property type="match status" value="1"/>
</dbReference>
<gene>
    <name evidence="3" type="ORF">QVH07_03565</name>
</gene>
<dbReference type="InterPro" id="IPR010559">
    <property type="entry name" value="Sig_transdc_His_kin_internal"/>
</dbReference>
<sequence length="366" mass="42419">MNIKKLGKVLLIEFIKQALLCVGILLFFTFYFGITLSNLAPSFTFGLFLLPVTFVTANIFSKKLIPNYLIKEKYGLFALYTVYALVISMFFIVISCFYALVFSQAIPDWDREFLATKNLYLIMIGVYMVILVVSLFAVYREGYQISLKNKELQYALLDGELQLKKEELSYLKMQIHPHFLFNTLNTIYGSAIAKKQNTPDLILKLSNLLDYILYQTKKSLVSLEDEINHLKDYMALEELRHGEKMEVVTSFPEGTKHVMVPPMLLLPFLENSFKHGKVSGKKSFIDLKIQTWENRIDFSIKNSFEKKEKDSNSQSSGIGLSNIRKRLEMLYPEAYELEITENEGIFRVLLSLQTNKIKKHELPDRR</sequence>
<feature type="domain" description="Signal transduction histidine kinase internal region" evidence="2">
    <location>
        <begin position="167"/>
        <end position="244"/>
    </location>
</feature>
<dbReference type="Pfam" id="PF06580">
    <property type="entry name" value="His_kinase"/>
    <property type="match status" value="1"/>
</dbReference>
<proteinExistence type="predicted"/>
<accession>A0ABT7Y9K8</accession>
<name>A0ABT7Y9K8_9BACT</name>
<dbReference type="InterPro" id="IPR050640">
    <property type="entry name" value="Bact_2-comp_sensor_kinase"/>
</dbReference>
<keyword evidence="1" id="KW-0472">Membrane</keyword>
<dbReference type="InterPro" id="IPR036890">
    <property type="entry name" value="HATPase_C_sf"/>
</dbReference>
<organism evidence="3 4">
    <name type="scientific">Algoriphagus sediminis</name>
    <dbReference type="NCBI Taxonomy" id="3057113"/>
    <lineage>
        <taxon>Bacteria</taxon>
        <taxon>Pseudomonadati</taxon>
        <taxon>Bacteroidota</taxon>
        <taxon>Cytophagia</taxon>
        <taxon>Cytophagales</taxon>
        <taxon>Cyclobacteriaceae</taxon>
        <taxon>Algoriphagus</taxon>
    </lineage>
</organism>
<dbReference type="Gene3D" id="3.30.565.10">
    <property type="entry name" value="Histidine kinase-like ATPase, C-terminal domain"/>
    <property type="match status" value="1"/>
</dbReference>
<feature type="transmembrane region" description="Helical" evidence="1">
    <location>
        <begin position="40"/>
        <end position="60"/>
    </location>
</feature>
<dbReference type="PANTHER" id="PTHR34220">
    <property type="entry name" value="SENSOR HISTIDINE KINASE YPDA"/>
    <property type="match status" value="1"/>
</dbReference>
<feature type="transmembrane region" description="Helical" evidence="1">
    <location>
        <begin position="80"/>
        <end position="100"/>
    </location>
</feature>
<evidence type="ECO:0000259" key="2">
    <source>
        <dbReference type="Pfam" id="PF06580"/>
    </source>
</evidence>